<dbReference type="EMBL" id="MN718199">
    <property type="protein sequence ID" value="QGZ16134.1"/>
    <property type="molecule type" value="Genomic_DNA"/>
</dbReference>
<gene>
    <name evidence="1" type="ORF">Kuja_1430</name>
</gene>
<accession>A0A6B9J7V4</accession>
<sequence length="209" mass="23541">MSNEGILITGDNPQLNYVLVSKFTFSIPCSDATPIKQMVEEVNKINENIKYSFVSCDDNVDEGETAIGYVEVETTTPLLHESISIIFDCLYKADKEDVKDHWCDYVDIESINVVSANYDTIYPMVGGFVEEFTNFYHVFCRLQDAEQTITDLNEALNIQNETIGNLTTVIKEAVEKTENLKSYINQVLPNTGLSVDDLVTSNTIPLRNE</sequence>
<name>A0A6B9J7V4_9CAUD</name>
<evidence type="ECO:0000313" key="2">
    <source>
        <dbReference type="Proteomes" id="UP000433471"/>
    </source>
</evidence>
<evidence type="ECO:0000313" key="1">
    <source>
        <dbReference type="EMBL" id="QGZ16134.1"/>
    </source>
</evidence>
<reference evidence="1 2" key="1">
    <citation type="submission" date="2019-11" db="EMBL/GenBank/DDBJ databases">
        <title>Characterization of a novel member of the family Ackermannviridae.</title>
        <authorList>
            <person name="Maina A.N."/>
            <person name="Mwaura F.B."/>
            <person name="Jumba M."/>
        </authorList>
    </citation>
    <scope>NUCLEOTIDE SEQUENCE [LARGE SCALE GENOMIC DNA]</scope>
</reference>
<proteinExistence type="predicted"/>
<dbReference type="Proteomes" id="UP000433471">
    <property type="component" value="Segment"/>
</dbReference>
<organism evidence="1 2">
    <name type="scientific">Vibrio phage vB_VchM_Kuja</name>
    <dbReference type="NCBI Taxonomy" id="2686437"/>
    <lineage>
        <taxon>Viruses</taxon>
        <taxon>Duplodnaviria</taxon>
        <taxon>Heunggongvirae</taxon>
        <taxon>Uroviricota</taxon>
        <taxon>Caudoviricetes</taxon>
        <taxon>Pantevenvirales</taxon>
        <taxon>Ackermannviridae</taxon>
        <taxon>Kujavirus</taxon>
        <taxon>Kujavirus kuja</taxon>
    </lineage>
</organism>
<protein>
    <submittedName>
        <fullName evidence="1">Uncharacterized protein</fullName>
    </submittedName>
</protein>
<keyword evidence="2" id="KW-1185">Reference proteome</keyword>